<sequence>MMPTIGVGLVGLMVTAGLASYFLYPFGAARRIYEVDRKDKGGSYSYNDIYSGGIAEEEALGKVIAGMPFDKLQSSFYKSPTTRKATPTSTQEGGSFYPNYRKPQTQHFHQSNIHNYQTHHHHNKQRGVVHGTVESVPIGPSKGDYLASHYEKDSYQPITYRNQNSELIKDNEVNSDKNSWLVMYPKKWLKK</sequence>
<evidence type="ECO:0008006" key="3">
    <source>
        <dbReference type="Google" id="ProtNLM"/>
    </source>
</evidence>
<reference evidence="1 2" key="1">
    <citation type="submission" date="2023-03" db="EMBL/GenBank/DDBJ databases">
        <title>Genome insight into feeding habits of ladybird beetles.</title>
        <authorList>
            <person name="Li H.-S."/>
            <person name="Huang Y.-H."/>
            <person name="Pang H."/>
        </authorList>
    </citation>
    <scope>NUCLEOTIDE SEQUENCE [LARGE SCALE GENOMIC DNA]</scope>
    <source>
        <strain evidence="1">SYSU_2023b</strain>
        <tissue evidence="1">Whole body</tissue>
    </source>
</reference>
<protein>
    <recommendedName>
        <fullName evidence="3">Transmembrane protein</fullName>
    </recommendedName>
</protein>
<comment type="caution">
    <text evidence="1">The sequence shown here is derived from an EMBL/GenBank/DDBJ whole genome shotgun (WGS) entry which is preliminary data.</text>
</comment>
<organism evidence="1 2">
    <name type="scientific">Henosepilachna vigintioctopunctata</name>
    <dbReference type="NCBI Taxonomy" id="420089"/>
    <lineage>
        <taxon>Eukaryota</taxon>
        <taxon>Metazoa</taxon>
        <taxon>Ecdysozoa</taxon>
        <taxon>Arthropoda</taxon>
        <taxon>Hexapoda</taxon>
        <taxon>Insecta</taxon>
        <taxon>Pterygota</taxon>
        <taxon>Neoptera</taxon>
        <taxon>Endopterygota</taxon>
        <taxon>Coleoptera</taxon>
        <taxon>Polyphaga</taxon>
        <taxon>Cucujiformia</taxon>
        <taxon>Coccinelloidea</taxon>
        <taxon>Coccinellidae</taxon>
        <taxon>Epilachninae</taxon>
        <taxon>Epilachnini</taxon>
        <taxon>Henosepilachna</taxon>
    </lineage>
</organism>
<keyword evidence="2" id="KW-1185">Reference proteome</keyword>
<name>A0AAW1TQE7_9CUCU</name>
<accession>A0AAW1TQE7</accession>
<gene>
    <name evidence="1" type="ORF">WA026_006374</name>
</gene>
<evidence type="ECO:0000313" key="2">
    <source>
        <dbReference type="Proteomes" id="UP001431783"/>
    </source>
</evidence>
<dbReference type="AlphaFoldDB" id="A0AAW1TQE7"/>
<evidence type="ECO:0000313" key="1">
    <source>
        <dbReference type="EMBL" id="KAK9870287.1"/>
    </source>
</evidence>
<proteinExistence type="predicted"/>
<dbReference type="EMBL" id="JARQZJ010000002">
    <property type="protein sequence ID" value="KAK9870287.1"/>
    <property type="molecule type" value="Genomic_DNA"/>
</dbReference>
<dbReference type="Proteomes" id="UP001431783">
    <property type="component" value="Unassembled WGS sequence"/>
</dbReference>